<dbReference type="Proteomes" id="UP000250235">
    <property type="component" value="Unassembled WGS sequence"/>
</dbReference>
<proteinExistence type="predicted"/>
<reference evidence="1 2" key="1">
    <citation type="journal article" date="2015" name="Proc. Natl. Acad. Sci. U.S.A.">
        <title>The resurrection genome of Boea hygrometrica: A blueprint for survival of dehydration.</title>
        <authorList>
            <person name="Xiao L."/>
            <person name="Yang G."/>
            <person name="Zhang L."/>
            <person name="Yang X."/>
            <person name="Zhao S."/>
            <person name="Ji Z."/>
            <person name="Zhou Q."/>
            <person name="Hu M."/>
            <person name="Wang Y."/>
            <person name="Chen M."/>
            <person name="Xu Y."/>
            <person name="Jin H."/>
            <person name="Xiao X."/>
            <person name="Hu G."/>
            <person name="Bao F."/>
            <person name="Hu Y."/>
            <person name="Wan P."/>
            <person name="Li L."/>
            <person name="Deng X."/>
            <person name="Kuang T."/>
            <person name="Xiang C."/>
            <person name="Zhu J.K."/>
            <person name="Oliver M.J."/>
            <person name="He Y."/>
        </authorList>
    </citation>
    <scope>NUCLEOTIDE SEQUENCE [LARGE SCALE GENOMIC DNA]</scope>
    <source>
        <strain evidence="2">cv. XS01</strain>
    </source>
</reference>
<gene>
    <name evidence="1" type="ORF">F511_43868</name>
</gene>
<dbReference type="EMBL" id="KV006105">
    <property type="protein sequence ID" value="KZV33235.1"/>
    <property type="molecule type" value="Genomic_DNA"/>
</dbReference>
<protein>
    <submittedName>
        <fullName evidence="1">Uncharacterized protein</fullName>
    </submittedName>
</protein>
<organism evidence="1 2">
    <name type="scientific">Dorcoceras hygrometricum</name>
    <dbReference type="NCBI Taxonomy" id="472368"/>
    <lineage>
        <taxon>Eukaryota</taxon>
        <taxon>Viridiplantae</taxon>
        <taxon>Streptophyta</taxon>
        <taxon>Embryophyta</taxon>
        <taxon>Tracheophyta</taxon>
        <taxon>Spermatophyta</taxon>
        <taxon>Magnoliopsida</taxon>
        <taxon>eudicotyledons</taxon>
        <taxon>Gunneridae</taxon>
        <taxon>Pentapetalae</taxon>
        <taxon>asterids</taxon>
        <taxon>lamiids</taxon>
        <taxon>Lamiales</taxon>
        <taxon>Gesneriaceae</taxon>
        <taxon>Didymocarpoideae</taxon>
        <taxon>Trichosporeae</taxon>
        <taxon>Loxocarpinae</taxon>
        <taxon>Dorcoceras</taxon>
    </lineage>
</organism>
<dbReference type="AlphaFoldDB" id="A0A2Z7BGI1"/>
<keyword evidence="2" id="KW-1185">Reference proteome</keyword>
<name>A0A2Z7BGI1_9LAMI</name>
<evidence type="ECO:0000313" key="2">
    <source>
        <dbReference type="Proteomes" id="UP000250235"/>
    </source>
</evidence>
<sequence length="106" mass="11691">MKMQLLVNSATAEFYENNATAEFSLDKSPAGGIGISRYGDISVTLEDLLAWCELKLLLADIARSVRLNEEVTRVSQHFGTLTISFSRCACEKSSADGLRTIRKSCR</sequence>
<accession>A0A2Z7BGI1</accession>
<evidence type="ECO:0000313" key="1">
    <source>
        <dbReference type="EMBL" id="KZV33235.1"/>
    </source>
</evidence>